<dbReference type="SUPFAM" id="SSF53155">
    <property type="entry name" value="Methylated DNA-protein cysteine methyltransferase domain"/>
    <property type="match status" value="1"/>
</dbReference>
<dbReference type="InterPro" id="IPR008332">
    <property type="entry name" value="MethylG_MeTrfase_N"/>
</dbReference>
<dbReference type="HAMAP" id="MF_00772">
    <property type="entry name" value="OGT"/>
    <property type="match status" value="1"/>
</dbReference>
<organism evidence="12 13">
    <name type="scientific">Hwanghaeella grinnelliae</name>
    <dbReference type="NCBI Taxonomy" id="2500179"/>
    <lineage>
        <taxon>Bacteria</taxon>
        <taxon>Pseudomonadati</taxon>
        <taxon>Pseudomonadota</taxon>
        <taxon>Alphaproteobacteria</taxon>
        <taxon>Rhodospirillales</taxon>
        <taxon>Rhodospirillaceae</taxon>
        <taxon>Hwanghaeella</taxon>
    </lineage>
</organism>
<dbReference type="GO" id="GO:0005737">
    <property type="term" value="C:cytoplasm"/>
    <property type="evidence" value="ECO:0007669"/>
    <property type="project" value="UniProtKB-SubCell"/>
</dbReference>
<feature type="domain" description="Methylguanine DNA methyltransferase ribonuclease-like" evidence="11">
    <location>
        <begin position="7"/>
        <end position="64"/>
    </location>
</feature>
<dbReference type="PANTHER" id="PTHR10815">
    <property type="entry name" value="METHYLATED-DNA--PROTEIN-CYSTEINE METHYLTRANSFERASE"/>
    <property type="match status" value="1"/>
</dbReference>
<proteinExistence type="inferred from homology"/>
<dbReference type="NCBIfam" id="TIGR00589">
    <property type="entry name" value="ogt"/>
    <property type="match status" value="1"/>
</dbReference>
<evidence type="ECO:0000259" key="10">
    <source>
        <dbReference type="Pfam" id="PF01035"/>
    </source>
</evidence>
<keyword evidence="3 9" id="KW-0963">Cytoplasm</keyword>
<evidence type="ECO:0000256" key="5">
    <source>
        <dbReference type="ARBA" id="ARBA00022679"/>
    </source>
</evidence>
<dbReference type="PANTHER" id="PTHR10815:SF13">
    <property type="entry name" value="METHYLATED-DNA--PROTEIN-CYSTEINE METHYLTRANSFERASE"/>
    <property type="match status" value="1"/>
</dbReference>
<accession>A0A437QQY8</accession>
<dbReference type="GO" id="GO:0032259">
    <property type="term" value="P:methylation"/>
    <property type="evidence" value="ECO:0007669"/>
    <property type="project" value="UniProtKB-KW"/>
</dbReference>
<dbReference type="EMBL" id="SADE01000002">
    <property type="protein sequence ID" value="RVU36933.1"/>
    <property type="molecule type" value="Genomic_DNA"/>
</dbReference>
<evidence type="ECO:0000313" key="13">
    <source>
        <dbReference type="Proteomes" id="UP000287447"/>
    </source>
</evidence>
<sequence>MNRHSITVETPTGPVSLTEEDGKIIRASWSRAEEESPTPLLQDAAQQLRDYFDGKRTDFDLPLHPKGSAFQKAVWRQMLKIPYGGTKTYGELAKAIDGTARSVGTACGANPIPVIIPCHRVVGADGTMTGFSGGDGVETKQALLRLEGALLL</sequence>
<evidence type="ECO:0000256" key="1">
    <source>
        <dbReference type="ARBA" id="ARBA00001286"/>
    </source>
</evidence>
<dbReference type="GO" id="GO:0003908">
    <property type="term" value="F:methylated-DNA-[protein]-cysteine S-methyltransferase activity"/>
    <property type="evidence" value="ECO:0007669"/>
    <property type="project" value="UniProtKB-UniRule"/>
</dbReference>
<name>A0A437QQY8_9PROT</name>
<keyword evidence="7 9" id="KW-0234">DNA repair</keyword>
<dbReference type="InterPro" id="IPR036388">
    <property type="entry name" value="WH-like_DNA-bd_sf"/>
</dbReference>
<dbReference type="Proteomes" id="UP000287447">
    <property type="component" value="Unassembled WGS sequence"/>
</dbReference>
<dbReference type="EC" id="2.1.1.63" evidence="9"/>
<keyword evidence="6 9" id="KW-0227">DNA damage</keyword>
<evidence type="ECO:0000259" key="11">
    <source>
        <dbReference type="Pfam" id="PF02870"/>
    </source>
</evidence>
<dbReference type="CDD" id="cd06445">
    <property type="entry name" value="ATase"/>
    <property type="match status" value="1"/>
</dbReference>
<comment type="caution">
    <text evidence="12">The sequence shown here is derived from an EMBL/GenBank/DDBJ whole genome shotgun (WGS) entry which is preliminary data.</text>
</comment>
<gene>
    <name evidence="12" type="ORF">EOI86_14245</name>
</gene>
<keyword evidence="5 9" id="KW-0808">Transferase</keyword>
<keyword evidence="13" id="KW-1185">Reference proteome</keyword>
<dbReference type="InterPro" id="IPR023546">
    <property type="entry name" value="MGMT"/>
</dbReference>
<dbReference type="OrthoDB" id="9802228at2"/>
<evidence type="ECO:0000256" key="2">
    <source>
        <dbReference type="ARBA" id="ARBA00008711"/>
    </source>
</evidence>
<comment type="miscellaneous">
    <text evidence="9">This enzyme catalyzes only one turnover and therefore is not strictly catalytic. According to one definition, an enzyme is a biocatalyst that acts repeatedly and over many reaction cycles.</text>
</comment>
<dbReference type="SUPFAM" id="SSF46767">
    <property type="entry name" value="Methylated DNA-protein cysteine methyltransferase, C-terminal domain"/>
    <property type="match status" value="1"/>
</dbReference>
<dbReference type="Pfam" id="PF01035">
    <property type="entry name" value="DNA_binding_1"/>
    <property type="match status" value="1"/>
</dbReference>
<comment type="similarity">
    <text evidence="2 9">Belongs to the MGMT family.</text>
</comment>
<dbReference type="Pfam" id="PF02870">
    <property type="entry name" value="Methyltransf_1N"/>
    <property type="match status" value="1"/>
</dbReference>
<dbReference type="Gene3D" id="1.10.10.10">
    <property type="entry name" value="Winged helix-like DNA-binding domain superfamily/Winged helix DNA-binding domain"/>
    <property type="match status" value="1"/>
</dbReference>
<evidence type="ECO:0000256" key="8">
    <source>
        <dbReference type="ARBA" id="ARBA00049348"/>
    </source>
</evidence>
<dbReference type="AlphaFoldDB" id="A0A437QQY8"/>
<reference evidence="13" key="1">
    <citation type="submission" date="2019-01" db="EMBL/GenBank/DDBJ databases">
        <title>Gri0909 isolated from a small marine red alga.</title>
        <authorList>
            <person name="Kim J."/>
            <person name="Jeong S.E."/>
            <person name="Jeon C.O."/>
        </authorList>
    </citation>
    <scope>NUCLEOTIDE SEQUENCE [LARGE SCALE GENOMIC DNA]</scope>
    <source>
        <strain evidence="13">Gri0909</strain>
    </source>
</reference>
<dbReference type="InterPro" id="IPR014048">
    <property type="entry name" value="MethylDNA_cys_MeTrfase_DNA-bd"/>
</dbReference>
<comment type="subcellular location">
    <subcellularLocation>
        <location evidence="9">Cytoplasm</location>
    </subcellularLocation>
</comment>
<evidence type="ECO:0000256" key="3">
    <source>
        <dbReference type="ARBA" id="ARBA00022490"/>
    </source>
</evidence>
<evidence type="ECO:0000256" key="7">
    <source>
        <dbReference type="ARBA" id="ARBA00023204"/>
    </source>
</evidence>
<protein>
    <recommendedName>
        <fullName evidence="9">Methylated-DNA--protein-cysteine methyltransferase</fullName>
        <ecNumber evidence="9">2.1.1.63</ecNumber>
    </recommendedName>
    <alternativeName>
        <fullName evidence="9">6-O-methylguanine-DNA methyltransferase</fullName>
        <shortName evidence="9">MGMT</shortName>
    </alternativeName>
    <alternativeName>
        <fullName evidence="9">O-6-methylguanine-DNA-alkyltransferase</fullName>
    </alternativeName>
</protein>
<evidence type="ECO:0000256" key="4">
    <source>
        <dbReference type="ARBA" id="ARBA00022603"/>
    </source>
</evidence>
<dbReference type="FunFam" id="1.10.10.10:FF:000214">
    <property type="entry name" value="Methylated-DNA--protein-cysteine methyltransferase"/>
    <property type="match status" value="1"/>
</dbReference>
<evidence type="ECO:0000256" key="9">
    <source>
        <dbReference type="HAMAP-Rule" id="MF_00772"/>
    </source>
</evidence>
<dbReference type="Gene3D" id="3.30.160.70">
    <property type="entry name" value="Methylated DNA-protein cysteine methyltransferase domain"/>
    <property type="match status" value="1"/>
</dbReference>
<dbReference type="GO" id="GO:0006307">
    <property type="term" value="P:DNA alkylation repair"/>
    <property type="evidence" value="ECO:0007669"/>
    <property type="project" value="UniProtKB-UniRule"/>
</dbReference>
<comment type="catalytic activity">
    <reaction evidence="8 9">
        <text>a 6-O-methyl-2'-deoxyguanosine in DNA + L-cysteinyl-[protein] = S-methyl-L-cysteinyl-[protein] + a 2'-deoxyguanosine in DNA</text>
        <dbReference type="Rhea" id="RHEA:24000"/>
        <dbReference type="Rhea" id="RHEA-COMP:10131"/>
        <dbReference type="Rhea" id="RHEA-COMP:10132"/>
        <dbReference type="Rhea" id="RHEA-COMP:11367"/>
        <dbReference type="Rhea" id="RHEA-COMP:11368"/>
        <dbReference type="ChEBI" id="CHEBI:29950"/>
        <dbReference type="ChEBI" id="CHEBI:82612"/>
        <dbReference type="ChEBI" id="CHEBI:85445"/>
        <dbReference type="ChEBI" id="CHEBI:85448"/>
        <dbReference type="EC" id="2.1.1.63"/>
    </reaction>
</comment>
<feature type="domain" description="Methylated-DNA-[protein]-cysteine S-methyltransferase DNA binding" evidence="10">
    <location>
        <begin position="69"/>
        <end position="149"/>
    </location>
</feature>
<comment type="catalytic activity">
    <reaction evidence="1 9">
        <text>a 4-O-methyl-thymidine in DNA + L-cysteinyl-[protein] = a thymidine in DNA + S-methyl-L-cysteinyl-[protein]</text>
        <dbReference type="Rhea" id="RHEA:53428"/>
        <dbReference type="Rhea" id="RHEA-COMP:10131"/>
        <dbReference type="Rhea" id="RHEA-COMP:10132"/>
        <dbReference type="Rhea" id="RHEA-COMP:13555"/>
        <dbReference type="Rhea" id="RHEA-COMP:13556"/>
        <dbReference type="ChEBI" id="CHEBI:29950"/>
        <dbReference type="ChEBI" id="CHEBI:82612"/>
        <dbReference type="ChEBI" id="CHEBI:137386"/>
        <dbReference type="ChEBI" id="CHEBI:137387"/>
        <dbReference type="EC" id="2.1.1.63"/>
    </reaction>
</comment>
<dbReference type="InterPro" id="IPR036631">
    <property type="entry name" value="MGMT_N_sf"/>
</dbReference>
<dbReference type="InterPro" id="IPR036217">
    <property type="entry name" value="MethylDNA_cys_MeTrfase_DNAb"/>
</dbReference>
<keyword evidence="4 9" id="KW-0489">Methyltransferase</keyword>
<dbReference type="PROSITE" id="PS00374">
    <property type="entry name" value="MGMT"/>
    <property type="match status" value="1"/>
</dbReference>
<dbReference type="InterPro" id="IPR001497">
    <property type="entry name" value="MethylDNA_cys_MeTrfase_AS"/>
</dbReference>
<evidence type="ECO:0000313" key="12">
    <source>
        <dbReference type="EMBL" id="RVU36933.1"/>
    </source>
</evidence>
<feature type="active site" description="Nucleophile; methyl group acceptor" evidence="9">
    <location>
        <position position="118"/>
    </location>
</feature>
<comment type="function">
    <text evidence="9">Involved in the cellular defense against the biological effects of O6-methylguanine (O6-MeG) and O4-methylthymine (O4-MeT) in DNA. Repairs the methylated nucleobase in DNA by stoichiometrically transferring the methyl group to a cysteine residue in the enzyme. This is a suicide reaction: the enzyme is irreversibly inactivated.</text>
</comment>
<evidence type="ECO:0000256" key="6">
    <source>
        <dbReference type="ARBA" id="ARBA00022763"/>
    </source>
</evidence>